<gene>
    <name evidence="7" type="ORF">OEZ71_17780</name>
</gene>
<evidence type="ECO:0000313" key="8">
    <source>
        <dbReference type="Proteomes" id="UP001652564"/>
    </source>
</evidence>
<keyword evidence="8" id="KW-1185">Reference proteome</keyword>
<feature type="transmembrane region" description="Helical" evidence="6">
    <location>
        <begin position="21"/>
        <end position="39"/>
    </location>
</feature>
<organism evidence="7 8">
    <name type="scientific">Albidovulum litorale</name>
    <dbReference type="NCBI Taxonomy" id="2984134"/>
    <lineage>
        <taxon>Bacteria</taxon>
        <taxon>Pseudomonadati</taxon>
        <taxon>Pseudomonadota</taxon>
        <taxon>Alphaproteobacteria</taxon>
        <taxon>Rhodobacterales</taxon>
        <taxon>Paracoccaceae</taxon>
        <taxon>Albidovulum</taxon>
    </lineage>
</organism>
<keyword evidence="5 6" id="KW-0472">Membrane</keyword>
<evidence type="ECO:0000256" key="3">
    <source>
        <dbReference type="ARBA" id="ARBA00022692"/>
    </source>
</evidence>
<feature type="transmembrane region" description="Helical" evidence="6">
    <location>
        <begin position="59"/>
        <end position="86"/>
    </location>
</feature>
<name>A0ABT2ZSK9_9RHOB</name>
<feature type="transmembrane region" description="Helical" evidence="6">
    <location>
        <begin position="93"/>
        <end position="111"/>
    </location>
</feature>
<keyword evidence="4 6" id="KW-1133">Transmembrane helix</keyword>
<proteinExistence type="predicted"/>
<dbReference type="Proteomes" id="UP001652564">
    <property type="component" value="Unassembled WGS sequence"/>
</dbReference>
<feature type="transmembrane region" description="Helical" evidence="6">
    <location>
        <begin position="171"/>
        <end position="193"/>
    </location>
</feature>
<dbReference type="InterPro" id="IPR001123">
    <property type="entry name" value="LeuE-type"/>
</dbReference>
<dbReference type="RefSeq" id="WP_263741399.1">
    <property type="nucleotide sequence ID" value="NZ_JAOWKZ010000004.1"/>
</dbReference>
<reference evidence="7 8" key="1">
    <citation type="submission" date="2022-10" db="EMBL/GenBank/DDBJ databases">
        <title>Defluviimonas sp. nov., isolated from ocean surface sediments.</title>
        <authorList>
            <person name="He W."/>
            <person name="Wang L."/>
            <person name="Zhang D.-F."/>
        </authorList>
    </citation>
    <scope>NUCLEOTIDE SEQUENCE [LARGE SCALE GENOMIC DNA]</scope>
    <source>
        <strain evidence="7 8">WL0050</strain>
    </source>
</reference>
<evidence type="ECO:0000256" key="2">
    <source>
        <dbReference type="ARBA" id="ARBA00022475"/>
    </source>
</evidence>
<evidence type="ECO:0000256" key="6">
    <source>
        <dbReference type="SAM" id="Phobius"/>
    </source>
</evidence>
<evidence type="ECO:0000313" key="7">
    <source>
        <dbReference type="EMBL" id="MCV2874151.1"/>
    </source>
</evidence>
<comment type="caution">
    <text evidence="7">The sequence shown here is derived from an EMBL/GenBank/DDBJ whole genome shotgun (WGS) entry which is preliminary data.</text>
</comment>
<evidence type="ECO:0000256" key="1">
    <source>
        <dbReference type="ARBA" id="ARBA00004651"/>
    </source>
</evidence>
<accession>A0ABT2ZSK9</accession>
<feature type="transmembrane region" description="Helical" evidence="6">
    <location>
        <begin position="205"/>
        <end position="226"/>
    </location>
</feature>
<keyword evidence="3 6" id="KW-0812">Transmembrane</keyword>
<evidence type="ECO:0000256" key="4">
    <source>
        <dbReference type="ARBA" id="ARBA00022989"/>
    </source>
</evidence>
<dbReference type="PANTHER" id="PTHR30086:SF19">
    <property type="entry name" value="THREONINE EFFLUX PROTEIN"/>
    <property type="match status" value="1"/>
</dbReference>
<dbReference type="Pfam" id="PF01810">
    <property type="entry name" value="LysE"/>
    <property type="match status" value="1"/>
</dbReference>
<dbReference type="PANTHER" id="PTHR30086">
    <property type="entry name" value="ARGININE EXPORTER PROTEIN ARGO"/>
    <property type="match status" value="1"/>
</dbReference>
<protein>
    <submittedName>
        <fullName evidence="7">LysE family transporter</fullName>
    </submittedName>
</protein>
<evidence type="ECO:0000256" key="5">
    <source>
        <dbReference type="ARBA" id="ARBA00023136"/>
    </source>
</evidence>
<dbReference type="EMBL" id="JAOWKZ010000004">
    <property type="protein sequence ID" value="MCV2874151.1"/>
    <property type="molecule type" value="Genomic_DNA"/>
</dbReference>
<comment type="subcellular location">
    <subcellularLocation>
        <location evidence="1">Cell membrane</location>
        <topology evidence="1">Multi-pass membrane protein</topology>
    </subcellularLocation>
</comment>
<sequence length="230" mass="23619">MVQRLLAASVHEGDRARRVSLPLAPFLTVWTVLAMNIASPGPNVLNTITTAMGSGRAAGLASAAAVALGIGIWCVGMTLGMAALFLALPAARAILTVIAICLLLWFASRYLRAAWQGWRGTGKKLAGRSGLSLRAAFLRSLSVNALNPKALTTWVLILTLFPVARAGAGDIALLCAGASAIAFAIHAAYAVAFSTAPAARAYLRAAPVINGAVGLFFAGFAVRLAAGLLP</sequence>
<keyword evidence="2" id="KW-1003">Cell membrane</keyword>